<keyword evidence="3" id="KW-1185">Reference proteome</keyword>
<evidence type="ECO:0000313" key="3">
    <source>
        <dbReference type="Proteomes" id="UP001153269"/>
    </source>
</evidence>
<sequence length="203" mass="22479">MQSPLQRDTLRKRRRRRKRMQLGRSTLCQNHEAHHPAAVLKWPQPPHPTPPSSLLNVWPCMFDLVWTSSGVKESAHGVCSVVVELDVRGRTDAKTIELLIRSLASNGGDGTGKLLSRERAPLSMCDCLLGGSTPARSLARSGPKVMCSDVGIFRHSPPLFIPPSTPQPAQPLPIDPRWGDEVIMLVTEPDRDQLQWSSCLSNL</sequence>
<dbReference type="EMBL" id="CADEAL010000868">
    <property type="protein sequence ID" value="CAB1426218.1"/>
    <property type="molecule type" value="Genomic_DNA"/>
</dbReference>
<comment type="caution">
    <text evidence="2">The sequence shown here is derived from an EMBL/GenBank/DDBJ whole genome shotgun (WGS) entry which is preliminary data.</text>
</comment>
<feature type="region of interest" description="Disordered" evidence="1">
    <location>
        <begin position="1"/>
        <end position="26"/>
    </location>
</feature>
<proteinExistence type="predicted"/>
<accession>A0A9N7U7B0</accession>
<organism evidence="2 3">
    <name type="scientific">Pleuronectes platessa</name>
    <name type="common">European plaice</name>
    <dbReference type="NCBI Taxonomy" id="8262"/>
    <lineage>
        <taxon>Eukaryota</taxon>
        <taxon>Metazoa</taxon>
        <taxon>Chordata</taxon>
        <taxon>Craniata</taxon>
        <taxon>Vertebrata</taxon>
        <taxon>Euteleostomi</taxon>
        <taxon>Actinopterygii</taxon>
        <taxon>Neopterygii</taxon>
        <taxon>Teleostei</taxon>
        <taxon>Neoteleostei</taxon>
        <taxon>Acanthomorphata</taxon>
        <taxon>Carangaria</taxon>
        <taxon>Pleuronectiformes</taxon>
        <taxon>Pleuronectoidei</taxon>
        <taxon>Pleuronectidae</taxon>
        <taxon>Pleuronectes</taxon>
    </lineage>
</organism>
<evidence type="ECO:0000256" key="1">
    <source>
        <dbReference type="SAM" id="MobiDB-lite"/>
    </source>
</evidence>
<reference evidence="2" key="1">
    <citation type="submission" date="2020-03" db="EMBL/GenBank/DDBJ databases">
        <authorList>
            <person name="Weist P."/>
        </authorList>
    </citation>
    <scope>NUCLEOTIDE SEQUENCE</scope>
</reference>
<gene>
    <name evidence="2" type="ORF">PLEPLA_LOCUS14153</name>
</gene>
<dbReference type="Proteomes" id="UP001153269">
    <property type="component" value="Unassembled WGS sequence"/>
</dbReference>
<protein>
    <submittedName>
        <fullName evidence="2">Uncharacterized protein</fullName>
    </submittedName>
</protein>
<dbReference type="AlphaFoldDB" id="A0A9N7U7B0"/>
<name>A0A9N7U7B0_PLEPL</name>
<evidence type="ECO:0000313" key="2">
    <source>
        <dbReference type="EMBL" id="CAB1426218.1"/>
    </source>
</evidence>
<feature type="compositionally biased region" description="Basic residues" evidence="1">
    <location>
        <begin position="10"/>
        <end position="21"/>
    </location>
</feature>